<dbReference type="Proteomes" id="UP001212997">
    <property type="component" value="Unassembled WGS sequence"/>
</dbReference>
<accession>A0AAD5UZW6</accession>
<protein>
    <submittedName>
        <fullName evidence="2">Uncharacterized protein</fullName>
    </submittedName>
</protein>
<evidence type="ECO:0000256" key="1">
    <source>
        <dbReference type="SAM" id="MobiDB-lite"/>
    </source>
</evidence>
<sequence length="223" mass="25240">MSHQDFDFSQVFYLNIDLDDLAISSDADGDEGVLEEFTSTDTFDFEEVTLPGLISQLSNLSVSSGSEPTQSSEYDLVAENAGDFTFHPTASTSSTRRKSGSVYRLAPRPTRLGADPANSTGKRQRKHTENTKECDQVRKRQKNMAEIDKLRIQKHHSSWRHAFDDFQLERFSLPDIIRLSLNAVSTLRATKTAYEGRITTKAERTMVACTVEFLHQQGYYEIE</sequence>
<gene>
    <name evidence="2" type="ORF">NLI96_g7044</name>
</gene>
<comment type="caution">
    <text evidence="2">The sequence shown here is derived from an EMBL/GenBank/DDBJ whole genome shotgun (WGS) entry which is preliminary data.</text>
</comment>
<organism evidence="2 3">
    <name type="scientific">Meripilus lineatus</name>
    <dbReference type="NCBI Taxonomy" id="2056292"/>
    <lineage>
        <taxon>Eukaryota</taxon>
        <taxon>Fungi</taxon>
        <taxon>Dikarya</taxon>
        <taxon>Basidiomycota</taxon>
        <taxon>Agaricomycotina</taxon>
        <taxon>Agaricomycetes</taxon>
        <taxon>Polyporales</taxon>
        <taxon>Meripilaceae</taxon>
        <taxon>Meripilus</taxon>
    </lineage>
</organism>
<reference evidence="2" key="1">
    <citation type="submission" date="2022-07" db="EMBL/GenBank/DDBJ databases">
        <title>Genome Sequence of Physisporinus lineatus.</title>
        <authorList>
            <person name="Buettner E."/>
        </authorList>
    </citation>
    <scope>NUCLEOTIDE SEQUENCE</scope>
    <source>
        <strain evidence="2">VT162</strain>
    </source>
</reference>
<dbReference type="EMBL" id="JANAWD010000278">
    <property type="protein sequence ID" value="KAJ3482331.1"/>
    <property type="molecule type" value="Genomic_DNA"/>
</dbReference>
<feature type="region of interest" description="Disordered" evidence="1">
    <location>
        <begin position="85"/>
        <end position="134"/>
    </location>
</feature>
<evidence type="ECO:0000313" key="2">
    <source>
        <dbReference type="EMBL" id="KAJ3482331.1"/>
    </source>
</evidence>
<name>A0AAD5UZW6_9APHY</name>
<keyword evidence="3" id="KW-1185">Reference proteome</keyword>
<dbReference type="AlphaFoldDB" id="A0AAD5UZW6"/>
<proteinExistence type="predicted"/>
<evidence type="ECO:0000313" key="3">
    <source>
        <dbReference type="Proteomes" id="UP001212997"/>
    </source>
</evidence>